<keyword evidence="3 6" id="KW-0238">DNA-binding</keyword>
<sequence>MAEEIGRTSLVGLHVIAAVDECGSISAAARSLSISQPAASVALRRLEKRVGVRLLDRTPRGSALTENGRAVAAWARNVLGAMEEFDTAVAALSAKHAERVRVAASMTIAEYLAPQWLAALSAVRPTTDVELVVRNSFDVMDLVLAGDIEVGFVEGTNIARGLRSRVVARDELVAVVGAHHPAARRQAIGADELLCAGLIVREVGSGTRQVLEEALAKTGLALSPHTPCLGSTAAVKSAVRYGESVAVLSRLAVADELDRGVLVPLEVLGIGLVRKLRMVWRADAVLGPAAAQLAAIAARGNVHPGRAGRFAHRG</sequence>
<dbReference type="InterPro" id="IPR005119">
    <property type="entry name" value="LysR_subst-bd"/>
</dbReference>
<organism evidence="6 7">
    <name type="scientific">Rarobacter incanus</name>
    <dbReference type="NCBI Taxonomy" id="153494"/>
    <lineage>
        <taxon>Bacteria</taxon>
        <taxon>Bacillati</taxon>
        <taxon>Actinomycetota</taxon>
        <taxon>Actinomycetes</taxon>
        <taxon>Micrococcales</taxon>
        <taxon>Rarobacteraceae</taxon>
        <taxon>Rarobacter</taxon>
    </lineage>
</organism>
<dbReference type="PANTHER" id="PTHR30126:SF39">
    <property type="entry name" value="HTH-TYPE TRANSCRIPTIONAL REGULATOR CYSL"/>
    <property type="match status" value="1"/>
</dbReference>
<dbReference type="InterPro" id="IPR036388">
    <property type="entry name" value="WH-like_DNA-bd_sf"/>
</dbReference>
<feature type="domain" description="HTH lysR-type" evidence="5">
    <location>
        <begin position="13"/>
        <end position="65"/>
    </location>
</feature>
<dbReference type="RefSeq" id="WP_142113072.1">
    <property type="nucleotide sequence ID" value="NZ_BAAATB010000006.1"/>
</dbReference>
<dbReference type="InterPro" id="IPR036390">
    <property type="entry name" value="WH_DNA-bd_sf"/>
</dbReference>
<proteinExistence type="inferred from homology"/>
<protein>
    <submittedName>
        <fullName evidence="6">DNA-binding transcriptional LysR family regulator</fullName>
    </submittedName>
</protein>
<dbReference type="InterPro" id="IPR000847">
    <property type="entry name" value="LysR_HTH_N"/>
</dbReference>
<dbReference type="EMBL" id="VFNV01000001">
    <property type="protein sequence ID" value="TQK77237.1"/>
    <property type="molecule type" value="Genomic_DNA"/>
</dbReference>
<dbReference type="Proteomes" id="UP000316181">
    <property type="component" value="Unassembled WGS sequence"/>
</dbReference>
<evidence type="ECO:0000313" key="7">
    <source>
        <dbReference type="Proteomes" id="UP000316181"/>
    </source>
</evidence>
<dbReference type="AlphaFoldDB" id="A0A542SSJ0"/>
<dbReference type="OrthoDB" id="9808620at2"/>
<reference evidence="6 7" key="1">
    <citation type="submission" date="2019-06" db="EMBL/GenBank/DDBJ databases">
        <title>Sequencing the genomes of 1000 actinobacteria strains.</title>
        <authorList>
            <person name="Klenk H.-P."/>
        </authorList>
    </citation>
    <scope>NUCLEOTIDE SEQUENCE [LARGE SCALE GENOMIC DNA]</scope>
    <source>
        <strain evidence="6 7">DSM 10596</strain>
    </source>
</reference>
<dbReference type="Gene3D" id="3.40.190.10">
    <property type="entry name" value="Periplasmic binding protein-like II"/>
    <property type="match status" value="2"/>
</dbReference>
<keyword evidence="2" id="KW-0805">Transcription regulation</keyword>
<dbReference type="PROSITE" id="PS50931">
    <property type="entry name" value="HTH_LYSR"/>
    <property type="match status" value="1"/>
</dbReference>
<dbReference type="Pfam" id="PF03466">
    <property type="entry name" value="LysR_substrate"/>
    <property type="match status" value="1"/>
</dbReference>
<dbReference type="PRINTS" id="PR00039">
    <property type="entry name" value="HTHLYSR"/>
</dbReference>
<comment type="similarity">
    <text evidence="1">Belongs to the LysR transcriptional regulatory family.</text>
</comment>
<evidence type="ECO:0000256" key="1">
    <source>
        <dbReference type="ARBA" id="ARBA00009437"/>
    </source>
</evidence>
<comment type="caution">
    <text evidence="6">The sequence shown here is derived from an EMBL/GenBank/DDBJ whole genome shotgun (WGS) entry which is preliminary data.</text>
</comment>
<name>A0A542SSJ0_9MICO</name>
<evidence type="ECO:0000259" key="5">
    <source>
        <dbReference type="PROSITE" id="PS50931"/>
    </source>
</evidence>
<evidence type="ECO:0000256" key="4">
    <source>
        <dbReference type="ARBA" id="ARBA00023163"/>
    </source>
</evidence>
<evidence type="ECO:0000256" key="2">
    <source>
        <dbReference type="ARBA" id="ARBA00023015"/>
    </source>
</evidence>
<dbReference type="GO" id="GO:0000976">
    <property type="term" value="F:transcription cis-regulatory region binding"/>
    <property type="evidence" value="ECO:0007669"/>
    <property type="project" value="TreeGrafter"/>
</dbReference>
<dbReference type="GO" id="GO:0003700">
    <property type="term" value="F:DNA-binding transcription factor activity"/>
    <property type="evidence" value="ECO:0007669"/>
    <property type="project" value="InterPro"/>
</dbReference>
<accession>A0A542SSJ0</accession>
<dbReference type="SUPFAM" id="SSF53850">
    <property type="entry name" value="Periplasmic binding protein-like II"/>
    <property type="match status" value="1"/>
</dbReference>
<keyword evidence="4" id="KW-0804">Transcription</keyword>
<dbReference type="Pfam" id="PF00126">
    <property type="entry name" value="HTH_1"/>
    <property type="match status" value="1"/>
</dbReference>
<evidence type="ECO:0000256" key="3">
    <source>
        <dbReference type="ARBA" id="ARBA00023125"/>
    </source>
</evidence>
<dbReference type="PANTHER" id="PTHR30126">
    <property type="entry name" value="HTH-TYPE TRANSCRIPTIONAL REGULATOR"/>
    <property type="match status" value="1"/>
</dbReference>
<dbReference type="Gene3D" id="1.10.10.10">
    <property type="entry name" value="Winged helix-like DNA-binding domain superfamily/Winged helix DNA-binding domain"/>
    <property type="match status" value="1"/>
</dbReference>
<dbReference type="SUPFAM" id="SSF46785">
    <property type="entry name" value="Winged helix' DNA-binding domain"/>
    <property type="match status" value="1"/>
</dbReference>
<keyword evidence="7" id="KW-1185">Reference proteome</keyword>
<gene>
    <name evidence="6" type="ORF">FB389_1954</name>
</gene>
<evidence type="ECO:0000313" key="6">
    <source>
        <dbReference type="EMBL" id="TQK77237.1"/>
    </source>
</evidence>